<keyword evidence="5" id="KW-0720">Serine protease</keyword>
<accession>A0A167C528</accession>
<evidence type="ECO:0000256" key="4">
    <source>
        <dbReference type="ARBA" id="ARBA00022801"/>
    </source>
</evidence>
<dbReference type="InterPro" id="IPR001907">
    <property type="entry name" value="ClpP"/>
</dbReference>
<dbReference type="Gene3D" id="3.90.226.10">
    <property type="entry name" value="2-enoyl-CoA Hydratase, Chain A, domain 1"/>
    <property type="match status" value="1"/>
</dbReference>
<dbReference type="STRING" id="1763538.LPB68_04990"/>
<dbReference type="Proteomes" id="UP000077134">
    <property type="component" value="Unassembled WGS sequence"/>
</dbReference>
<feature type="region of interest" description="Disordered" evidence="7">
    <location>
        <begin position="310"/>
        <end position="347"/>
    </location>
</feature>
<evidence type="ECO:0000256" key="6">
    <source>
        <dbReference type="RuleBase" id="RU003567"/>
    </source>
</evidence>
<evidence type="ECO:0000256" key="3">
    <source>
        <dbReference type="ARBA" id="ARBA00022670"/>
    </source>
</evidence>
<dbReference type="EMBL" id="LSFN01000032">
    <property type="protein sequence ID" value="OAB72790.1"/>
    <property type="molecule type" value="Genomic_DNA"/>
</dbReference>
<dbReference type="SUPFAM" id="SSF52096">
    <property type="entry name" value="ClpP/crotonase"/>
    <property type="match status" value="1"/>
</dbReference>
<evidence type="ECO:0000256" key="2">
    <source>
        <dbReference type="ARBA" id="ARBA00022490"/>
    </source>
</evidence>
<reference evidence="8 9" key="1">
    <citation type="submission" date="2016-02" db="EMBL/GenBank/DDBJ databases">
        <title>Paenibacillus sp. LPB0068, isolated from Crassostrea gigas.</title>
        <authorList>
            <person name="Shin S.-K."/>
            <person name="Yi H."/>
        </authorList>
    </citation>
    <scope>NUCLEOTIDE SEQUENCE [LARGE SCALE GENOMIC DNA]</scope>
    <source>
        <strain evidence="8 9">LPB0068</strain>
    </source>
</reference>
<comment type="caution">
    <text evidence="8">The sequence shown here is derived from an EMBL/GenBank/DDBJ whole genome shotgun (WGS) entry which is preliminary data.</text>
</comment>
<keyword evidence="3" id="KW-0645">Protease</keyword>
<keyword evidence="2" id="KW-0963">Cytoplasm</keyword>
<evidence type="ECO:0000256" key="5">
    <source>
        <dbReference type="ARBA" id="ARBA00022825"/>
    </source>
</evidence>
<protein>
    <recommendedName>
        <fullName evidence="6">ATP-dependent Clp protease proteolytic subunit</fullName>
    </recommendedName>
</protein>
<evidence type="ECO:0000313" key="9">
    <source>
        <dbReference type="Proteomes" id="UP000077134"/>
    </source>
</evidence>
<dbReference type="NCBIfam" id="NF045542">
    <property type="entry name" value="Clp_rel_HeadMat"/>
    <property type="match status" value="1"/>
</dbReference>
<dbReference type="CDD" id="cd07016">
    <property type="entry name" value="S14_ClpP_1"/>
    <property type="match status" value="1"/>
</dbReference>
<evidence type="ECO:0000256" key="7">
    <source>
        <dbReference type="SAM" id="MobiDB-lite"/>
    </source>
</evidence>
<dbReference type="GO" id="GO:0009368">
    <property type="term" value="C:endopeptidase Clp complex"/>
    <property type="evidence" value="ECO:0007669"/>
    <property type="project" value="TreeGrafter"/>
</dbReference>
<name>A0A167C528_9BACL</name>
<dbReference type="Pfam" id="PF00574">
    <property type="entry name" value="CLP_protease"/>
    <property type="match status" value="1"/>
</dbReference>
<feature type="compositionally biased region" description="Basic and acidic residues" evidence="7">
    <location>
        <begin position="310"/>
        <end position="321"/>
    </location>
</feature>
<keyword evidence="9" id="KW-1185">Reference proteome</keyword>
<evidence type="ECO:0000313" key="8">
    <source>
        <dbReference type="EMBL" id="OAB72790.1"/>
    </source>
</evidence>
<dbReference type="InterPro" id="IPR029045">
    <property type="entry name" value="ClpP/crotonase-like_dom_sf"/>
</dbReference>
<sequence length="364" mass="38892">MAKKIKLNGPVVSGGNSFIYDWLGIETISPKRVISELDKAGGDDVELYINSGGGSVYAAGEIYAALKEYKGKKTSKITGVAASAATFFISASDEVLISPLGTVMVHNASINTSGDKGDHSSSLELLEGIDKSIAKVYQSKTKLSEQEVLDLMNKTTWMSAEKAVQLGFADGILFDDEIEVSNSDPSGMELPQDVLDKLKNELLKNMIKDGGIIDLQSTASIEPINLAQSTNEGNDRSMDLEKLKAEHSDLYNSIMNEGVKQGEEKERGRITALNALANAPGAAEIVANAIKDGKTAGETALEIVKASAERLTDEGKRRLNDSKNSGVTNVEPDEAPENPSAEAVQKAEADAMIEEIKNLRGGRK</sequence>
<evidence type="ECO:0000256" key="1">
    <source>
        <dbReference type="ARBA" id="ARBA00007039"/>
    </source>
</evidence>
<dbReference type="InterPro" id="IPR023562">
    <property type="entry name" value="ClpP/TepA"/>
</dbReference>
<organism evidence="8 9">
    <name type="scientific">Paenibacillus crassostreae</name>
    <dbReference type="NCBI Taxonomy" id="1763538"/>
    <lineage>
        <taxon>Bacteria</taxon>
        <taxon>Bacillati</taxon>
        <taxon>Bacillota</taxon>
        <taxon>Bacilli</taxon>
        <taxon>Bacillales</taxon>
        <taxon>Paenibacillaceae</taxon>
        <taxon>Paenibacillus</taxon>
    </lineage>
</organism>
<dbReference type="PANTHER" id="PTHR10381:SF70">
    <property type="entry name" value="ATP-DEPENDENT CLP PROTEASE PROTEOLYTIC SUBUNIT"/>
    <property type="match status" value="1"/>
</dbReference>
<dbReference type="KEGG" id="pcx:LPB68_04990"/>
<comment type="similarity">
    <text evidence="1 6">Belongs to the peptidase S14 family.</text>
</comment>
<dbReference type="GO" id="GO:0004176">
    <property type="term" value="F:ATP-dependent peptidase activity"/>
    <property type="evidence" value="ECO:0007669"/>
    <property type="project" value="InterPro"/>
</dbReference>
<dbReference type="PRINTS" id="PR00127">
    <property type="entry name" value="CLPPROTEASEP"/>
</dbReference>
<dbReference type="GO" id="GO:0051117">
    <property type="term" value="F:ATPase binding"/>
    <property type="evidence" value="ECO:0007669"/>
    <property type="project" value="TreeGrafter"/>
</dbReference>
<keyword evidence="4" id="KW-0378">Hydrolase</keyword>
<dbReference type="AlphaFoldDB" id="A0A167C528"/>
<dbReference type="RefSeq" id="WP_068659609.1">
    <property type="nucleotide sequence ID" value="NZ_CP017770.1"/>
</dbReference>
<dbReference type="PANTHER" id="PTHR10381">
    <property type="entry name" value="ATP-DEPENDENT CLP PROTEASE PROTEOLYTIC SUBUNIT"/>
    <property type="match status" value="1"/>
</dbReference>
<dbReference type="GO" id="GO:0006515">
    <property type="term" value="P:protein quality control for misfolded or incompletely synthesized proteins"/>
    <property type="evidence" value="ECO:0007669"/>
    <property type="project" value="TreeGrafter"/>
</dbReference>
<dbReference type="OrthoDB" id="9806592at2"/>
<proteinExistence type="inferred from homology"/>
<gene>
    <name evidence="8" type="ORF">PNBC_15260</name>
</gene>
<dbReference type="GO" id="GO:0004252">
    <property type="term" value="F:serine-type endopeptidase activity"/>
    <property type="evidence" value="ECO:0007669"/>
    <property type="project" value="InterPro"/>
</dbReference>